<feature type="binding site" evidence="9">
    <location>
        <position position="463"/>
    </location>
    <ligand>
        <name>Mg(2+)</name>
        <dbReference type="ChEBI" id="CHEBI:18420"/>
    </ligand>
</feature>
<dbReference type="InterPro" id="IPR012000">
    <property type="entry name" value="Thiamin_PyroP_enz_cen_dom"/>
</dbReference>
<comment type="cofactor">
    <cofactor evidence="2">
        <name>thiamine diphosphate</name>
        <dbReference type="ChEBI" id="CHEBI:58937"/>
    </cofactor>
</comment>
<dbReference type="RefSeq" id="WP_102950116.1">
    <property type="nucleotide sequence ID" value="NZ_CP024847.1"/>
</dbReference>
<evidence type="ECO:0000256" key="1">
    <source>
        <dbReference type="ARBA" id="ARBA00001920"/>
    </source>
</evidence>
<organism evidence="14 15">
    <name type="scientific">Aquella oligotrophica</name>
    <dbReference type="NCBI Taxonomy" id="2067065"/>
    <lineage>
        <taxon>Bacteria</taxon>
        <taxon>Pseudomonadati</taxon>
        <taxon>Pseudomonadota</taxon>
        <taxon>Betaproteobacteria</taxon>
        <taxon>Neisseriales</taxon>
        <taxon>Neisseriaceae</taxon>
        <taxon>Aquella</taxon>
    </lineage>
</organism>
<dbReference type="Pfam" id="PF02776">
    <property type="entry name" value="TPP_enzyme_N"/>
    <property type="match status" value="1"/>
</dbReference>
<dbReference type="FunFam" id="3.40.50.970:FF:000024">
    <property type="entry name" value="Pyruvate decarboxylase isozyme"/>
    <property type="match status" value="1"/>
</dbReference>
<feature type="binding site" evidence="9">
    <location>
        <position position="461"/>
    </location>
    <ligand>
        <name>Mg(2+)</name>
        <dbReference type="ChEBI" id="CHEBI:18420"/>
    </ligand>
</feature>
<keyword evidence="7 10" id="KW-0786">Thiamine pyrophosphate</keyword>
<feature type="binding site" evidence="9">
    <location>
        <position position="434"/>
    </location>
    <ligand>
        <name>Mg(2+)</name>
        <dbReference type="ChEBI" id="CHEBI:18420"/>
    </ligand>
</feature>
<dbReference type="InterPro" id="IPR012001">
    <property type="entry name" value="Thiamin_PyroP_enz_TPP-bd_dom"/>
</dbReference>
<dbReference type="SUPFAM" id="SSF52467">
    <property type="entry name" value="DHS-like NAD/FAD-binding domain"/>
    <property type="match status" value="1"/>
</dbReference>
<evidence type="ECO:0000259" key="12">
    <source>
        <dbReference type="Pfam" id="PF02775"/>
    </source>
</evidence>
<evidence type="ECO:0000256" key="2">
    <source>
        <dbReference type="ARBA" id="ARBA00001964"/>
    </source>
</evidence>
<evidence type="ECO:0000313" key="15">
    <source>
        <dbReference type="Proteomes" id="UP000236655"/>
    </source>
</evidence>
<evidence type="ECO:0000256" key="5">
    <source>
        <dbReference type="ARBA" id="ARBA00022793"/>
    </source>
</evidence>
<evidence type="ECO:0000256" key="9">
    <source>
        <dbReference type="PIRSR" id="PIRSR036565-2"/>
    </source>
</evidence>
<evidence type="ECO:0000259" key="11">
    <source>
        <dbReference type="Pfam" id="PF00205"/>
    </source>
</evidence>
<keyword evidence="6 9" id="KW-0460">Magnesium</keyword>
<feature type="domain" description="Thiamine pyrophosphate enzyme N-terminal TPP-binding" evidence="13">
    <location>
        <begin position="6"/>
        <end position="108"/>
    </location>
</feature>
<dbReference type="Pfam" id="PF00205">
    <property type="entry name" value="TPP_enzyme_M"/>
    <property type="match status" value="1"/>
</dbReference>
<dbReference type="InterPro" id="IPR047213">
    <property type="entry name" value="TPP_PYR_PDC_IPDC-like"/>
</dbReference>
<dbReference type="KEGG" id="nba:CUN60_00385"/>
<protein>
    <recommendedName>
        <fullName evidence="16">Alpha-keto acid decarboxylase family protein</fullName>
    </recommendedName>
</protein>
<dbReference type="SUPFAM" id="SSF52518">
    <property type="entry name" value="Thiamin diphosphate-binding fold (THDP-binding)"/>
    <property type="match status" value="2"/>
</dbReference>
<dbReference type="GO" id="GO:0000287">
    <property type="term" value="F:magnesium ion binding"/>
    <property type="evidence" value="ECO:0007669"/>
    <property type="project" value="InterPro"/>
</dbReference>
<dbReference type="AlphaFoldDB" id="A0A2I7N2Y8"/>
<comment type="similarity">
    <text evidence="3 10">Belongs to the TPP enzyme family.</text>
</comment>
<evidence type="ECO:0000259" key="13">
    <source>
        <dbReference type="Pfam" id="PF02776"/>
    </source>
</evidence>
<dbReference type="Gene3D" id="3.40.50.970">
    <property type="match status" value="2"/>
</dbReference>
<dbReference type="Proteomes" id="UP000236655">
    <property type="component" value="Chromosome"/>
</dbReference>
<dbReference type="Gene3D" id="3.40.50.1220">
    <property type="entry name" value="TPP-binding domain"/>
    <property type="match status" value="1"/>
</dbReference>
<evidence type="ECO:0000256" key="3">
    <source>
        <dbReference type="ARBA" id="ARBA00007812"/>
    </source>
</evidence>
<reference evidence="15" key="1">
    <citation type="submission" date="2017-11" db="EMBL/GenBank/DDBJ databases">
        <authorList>
            <person name="Chan K.G."/>
            <person name="Lee L.S."/>
        </authorList>
    </citation>
    <scope>NUCLEOTIDE SEQUENCE [LARGE SCALE GENOMIC DNA]</scope>
    <source>
        <strain evidence="15">DSM 100970</strain>
    </source>
</reference>
<dbReference type="InterPro" id="IPR029061">
    <property type="entry name" value="THDP-binding"/>
</dbReference>
<name>A0A2I7N2Y8_9NEIS</name>
<dbReference type="PIRSF" id="PIRSF036565">
    <property type="entry name" value="Pyruvt_ip_decrb"/>
    <property type="match status" value="1"/>
</dbReference>
<dbReference type="InterPro" id="IPR011766">
    <property type="entry name" value="TPP_enzyme_TPP-bd"/>
</dbReference>
<comment type="cofactor">
    <cofactor evidence="1">
        <name>a metal cation</name>
        <dbReference type="ChEBI" id="CHEBI:25213"/>
    </cofactor>
</comment>
<dbReference type="GO" id="GO:0030976">
    <property type="term" value="F:thiamine pyrophosphate binding"/>
    <property type="evidence" value="ECO:0007669"/>
    <property type="project" value="InterPro"/>
</dbReference>
<dbReference type="CDD" id="cd02005">
    <property type="entry name" value="TPP_PDC_IPDC"/>
    <property type="match status" value="1"/>
</dbReference>
<keyword evidence="15" id="KW-1185">Reference proteome</keyword>
<dbReference type="PANTHER" id="PTHR43452:SF30">
    <property type="entry name" value="PYRUVATE DECARBOXYLASE ISOZYME 1-RELATED"/>
    <property type="match status" value="1"/>
</dbReference>
<dbReference type="GO" id="GO:0004737">
    <property type="term" value="F:pyruvate decarboxylase activity"/>
    <property type="evidence" value="ECO:0007669"/>
    <property type="project" value="TreeGrafter"/>
</dbReference>
<evidence type="ECO:0000256" key="6">
    <source>
        <dbReference type="ARBA" id="ARBA00022842"/>
    </source>
</evidence>
<accession>A0A2I7N2Y8</accession>
<dbReference type="InterPro" id="IPR047214">
    <property type="entry name" value="TPP_PDC_IPDC"/>
</dbReference>
<evidence type="ECO:0000256" key="10">
    <source>
        <dbReference type="RuleBase" id="RU362132"/>
    </source>
</evidence>
<dbReference type="EMBL" id="CP024847">
    <property type="protein sequence ID" value="AUR50816.1"/>
    <property type="molecule type" value="Genomic_DNA"/>
</dbReference>
<evidence type="ECO:0000313" key="14">
    <source>
        <dbReference type="EMBL" id="AUR50816.1"/>
    </source>
</evidence>
<evidence type="ECO:0000256" key="8">
    <source>
        <dbReference type="ARBA" id="ARBA00023239"/>
    </source>
</evidence>
<keyword evidence="8" id="KW-0456">Lyase</keyword>
<comment type="cofactor">
    <cofactor evidence="9">
        <name>Mg(2+)</name>
        <dbReference type="ChEBI" id="CHEBI:18420"/>
    </cofactor>
    <text evidence="9">Binds 1 Mg(2+) per subunit.</text>
</comment>
<feature type="domain" description="Thiamine pyrophosphate enzyme TPP-binding" evidence="12">
    <location>
        <begin position="382"/>
        <end position="526"/>
    </location>
</feature>
<dbReference type="OrthoDB" id="2254214at2"/>
<proteinExistence type="inferred from homology"/>
<sequence>MQLISVCEYLLVRLAELGISDIIGVPGDFNLGIVEKIEHDDRFRFISECNELNASYAADGYARTHGISTLITTYGPGELSAVNGIAGAYAERVPVLKITGGIALSKIAKKLPLHHTLLNGKYDQSLKIYEQITCAQGLITFDNPGEQIDRLINACIRHKQPVYMQIPQDLALHMIPAPTAKIKLNVNEPLTDSEAKIVDLIHQKLLNAKNPIIIVGDLIDRYNLGQEIETFLAIRGIPFVLSWAVKGLIREELANYGGVYAGEFSVHQVREFVESSDCIISLGMFNCEINLGEFSANLPQDKLIDIQLDSAAYNNESFTITNFTSVITAITELQINRRFNEITHNPNYQTSANLPANTILHDHIIDEAGKFLAENDTLILETGTISFTAGYYKVPAKVKVISSVNWYSIGYALAATSGVALAKKTGRTLLITGDGSLQMSVQAISTMLRYDLKPVILILNNEGYTIERAFLGENSSYNDVQIWNYTSLADSFGGNAYTRIVTNATELEQVLNQAKQQTDKMWLIEVKMGKYEYPSALLKLAELVVKQRESQGK</sequence>
<keyword evidence="4 9" id="KW-0479">Metal-binding</keyword>
<feature type="domain" description="Thiamine pyrophosphate enzyme central" evidence="11">
    <location>
        <begin position="202"/>
        <end position="316"/>
    </location>
</feature>
<dbReference type="InterPro" id="IPR012110">
    <property type="entry name" value="PDC/IPDC-like"/>
</dbReference>
<dbReference type="InterPro" id="IPR029035">
    <property type="entry name" value="DHS-like_NAD/FAD-binding_dom"/>
</dbReference>
<dbReference type="Pfam" id="PF02775">
    <property type="entry name" value="TPP_enzyme_C"/>
    <property type="match status" value="1"/>
</dbReference>
<dbReference type="CDD" id="cd07038">
    <property type="entry name" value="TPP_PYR_PDC_IPDC_like"/>
    <property type="match status" value="1"/>
</dbReference>
<dbReference type="GO" id="GO:0005829">
    <property type="term" value="C:cytosol"/>
    <property type="evidence" value="ECO:0007669"/>
    <property type="project" value="TreeGrafter"/>
</dbReference>
<dbReference type="PANTHER" id="PTHR43452">
    <property type="entry name" value="PYRUVATE DECARBOXYLASE"/>
    <property type="match status" value="1"/>
</dbReference>
<gene>
    <name evidence="14" type="ORF">CUN60_00385</name>
</gene>
<evidence type="ECO:0000256" key="4">
    <source>
        <dbReference type="ARBA" id="ARBA00022723"/>
    </source>
</evidence>
<keyword evidence="5" id="KW-0210">Decarboxylase</keyword>
<evidence type="ECO:0008006" key="16">
    <source>
        <dbReference type="Google" id="ProtNLM"/>
    </source>
</evidence>
<evidence type="ECO:0000256" key="7">
    <source>
        <dbReference type="ARBA" id="ARBA00023052"/>
    </source>
</evidence>
<dbReference type="GO" id="GO:0000949">
    <property type="term" value="P:aromatic amino acid family catabolic process to alcohol via Ehrlich pathway"/>
    <property type="evidence" value="ECO:0007669"/>
    <property type="project" value="TreeGrafter"/>
</dbReference>